<organism evidence="1 2">
    <name type="scientific">Vararia minispora EC-137</name>
    <dbReference type="NCBI Taxonomy" id="1314806"/>
    <lineage>
        <taxon>Eukaryota</taxon>
        <taxon>Fungi</taxon>
        <taxon>Dikarya</taxon>
        <taxon>Basidiomycota</taxon>
        <taxon>Agaricomycotina</taxon>
        <taxon>Agaricomycetes</taxon>
        <taxon>Russulales</taxon>
        <taxon>Lachnocladiaceae</taxon>
        <taxon>Vararia</taxon>
    </lineage>
</organism>
<sequence length="243" mass="28311">MSIPFPSVGYSEKCRKRIRVIHNGHVLADTRKSKLVWEHVFYPTYYIPINDVDEVYFEHSSGDAEADTYDIIVTDRRATNAAQLFKRGDLKGWLRIAFDKVDHWFEEDEEIFVHPKDPYKRVDVLQSSHEIRIEINGVELARTNKPRLMFETGLPVRTYIPKTDVRLEYLVPSDLVSACPYKGVASYYDVKLPSGETLDGVVWWYRNPSVECAEIRTYVAFYDEKVDVFINGEKVPRPRTRLA</sequence>
<evidence type="ECO:0000313" key="2">
    <source>
        <dbReference type="Proteomes" id="UP000814128"/>
    </source>
</evidence>
<protein>
    <submittedName>
        <fullName evidence="1">DUF427-domain-containing protein</fullName>
    </submittedName>
</protein>
<evidence type="ECO:0000313" key="1">
    <source>
        <dbReference type="EMBL" id="KAI0029444.1"/>
    </source>
</evidence>
<accession>A0ACB8QCG2</accession>
<keyword evidence="2" id="KW-1185">Reference proteome</keyword>
<proteinExistence type="predicted"/>
<name>A0ACB8QCG2_9AGAM</name>
<comment type="caution">
    <text evidence="1">The sequence shown here is derived from an EMBL/GenBank/DDBJ whole genome shotgun (WGS) entry which is preliminary data.</text>
</comment>
<gene>
    <name evidence="1" type="ORF">K488DRAFT_88738</name>
</gene>
<dbReference type="Proteomes" id="UP000814128">
    <property type="component" value="Unassembled WGS sequence"/>
</dbReference>
<reference evidence="1" key="1">
    <citation type="submission" date="2021-02" db="EMBL/GenBank/DDBJ databases">
        <authorList>
            <consortium name="DOE Joint Genome Institute"/>
            <person name="Ahrendt S."/>
            <person name="Looney B.P."/>
            <person name="Miyauchi S."/>
            <person name="Morin E."/>
            <person name="Drula E."/>
            <person name="Courty P.E."/>
            <person name="Chicoki N."/>
            <person name="Fauchery L."/>
            <person name="Kohler A."/>
            <person name="Kuo A."/>
            <person name="Labutti K."/>
            <person name="Pangilinan J."/>
            <person name="Lipzen A."/>
            <person name="Riley R."/>
            <person name="Andreopoulos W."/>
            <person name="He G."/>
            <person name="Johnson J."/>
            <person name="Barry K.W."/>
            <person name="Grigoriev I.V."/>
            <person name="Nagy L."/>
            <person name="Hibbett D."/>
            <person name="Henrissat B."/>
            <person name="Matheny P.B."/>
            <person name="Labbe J."/>
            <person name="Martin F."/>
        </authorList>
    </citation>
    <scope>NUCLEOTIDE SEQUENCE</scope>
    <source>
        <strain evidence="1">EC-137</strain>
    </source>
</reference>
<dbReference type="EMBL" id="MU273676">
    <property type="protein sequence ID" value="KAI0029444.1"/>
    <property type="molecule type" value="Genomic_DNA"/>
</dbReference>
<reference evidence="1" key="2">
    <citation type="journal article" date="2022" name="New Phytol.">
        <title>Evolutionary transition to the ectomycorrhizal habit in the genomes of a hyperdiverse lineage of mushroom-forming fungi.</title>
        <authorList>
            <person name="Looney B."/>
            <person name="Miyauchi S."/>
            <person name="Morin E."/>
            <person name="Drula E."/>
            <person name="Courty P.E."/>
            <person name="Kohler A."/>
            <person name="Kuo A."/>
            <person name="LaButti K."/>
            <person name="Pangilinan J."/>
            <person name="Lipzen A."/>
            <person name="Riley R."/>
            <person name="Andreopoulos W."/>
            <person name="He G."/>
            <person name="Johnson J."/>
            <person name="Nolan M."/>
            <person name="Tritt A."/>
            <person name="Barry K.W."/>
            <person name="Grigoriev I.V."/>
            <person name="Nagy L.G."/>
            <person name="Hibbett D."/>
            <person name="Henrissat B."/>
            <person name="Matheny P.B."/>
            <person name="Labbe J."/>
            <person name="Martin F.M."/>
        </authorList>
    </citation>
    <scope>NUCLEOTIDE SEQUENCE</scope>
    <source>
        <strain evidence="1">EC-137</strain>
    </source>
</reference>